<accession>A0A371DZ66</accession>
<dbReference type="STRING" id="157652.A0A371DZ66"/>
<dbReference type="SUPFAM" id="SSF53756">
    <property type="entry name" value="UDP-Glycosyltransferase/glycogen phosphorylase"/>
    <property type="match status" value="1"/>
</dbReference>
<keyword evidence="2" id="KW-1185">Reference proteome</keyword>
<name>A0A371DZ66_MUCPR</name>
<protein>
    <submittedName>
        <fullName evidence="1">UDP-glycosyltransferase 83A1</fullName>
    </submittedName>
</protein>
<sequence length="87" mass="9922">MSVMLKKLIEDIHLNGDDKITSIIVDRIIGWALEVGSKLGIKGVLFWPASEVMFALQYNIPTLIQDAIIDSHDKCMYHISLTNFVWF</sequence>
<comment type="caution">
    <text evidence="1">The sequence shown here is derived from an EMBL/GenBank/DDBJ whole genome shotgun (WGS) entry which is preliminary data.</text>
</comment>
<organism evidence="1 2">
    <name type="scientific">Mucuna pruriens</name>
    <name type="common">Velvet bean</name>
    <name type="synonym">Dolichos pruriens</name>
    <dbReference type="NCBI Taxonomy" id="157652"/>
    <lineage>
        <taxon>Eukaryota</taxon>
        <taxon>Viridiplantae</taxon>
        <taxon>Streptophyta</taxon>
        <taxon>Embryophyta</taxon>
        <taxon>Tracheophyta</taxon>
        <taxon>Spermatophyta</taxon>
        <taxon>Magnoliopsida</taxon>
        <taxon>eudicotyledons</taxon>
        <taxon>Gunneridae</taxon>
        <taxon>Pentapetalae</taxon>
        <taxon>rosids</taxon>
        <taxon>fabids</taxon>
        <taxon>Fabales</taxon>
        <taxon>Fabaceae</taxon>
        <taxon>Papilionoideae</taxon>
        <taxon>50 kb inversion clade</taxon>
        <taxon>NPAAA clade</taxon>
        <taxon>indigoferoid/millettioid clade</taxon>
        <taxon>Phaseoleae</taxon>
        <taxon>Mucuna</taxon>
    </lineage>
</organism>
<dbReference type="AlphaFoldDB" id="A0A371DZ66"/>
<dbReference type="Proteomes" id="UP000257109">
    <property type="component" value="Unassembled WGS sequence"/>
</dbReference>
<dbReference type="Gene3D" id="3.40.50.2000">
    <property type="entry name" value="Glycogen Phosphorylase B"/>
    <property type="match status" value="1"/>
</dbReference>
<feature type="non-terminal residue" evidence="1">
    <location>
        <position position="1"/>
    </location>
</feature>
<evidence type="ECO:0000313" key="2">
    <source>
        <dbReference type="Proteomes" id="UP000257109"/>
    </source>
</evidence>
<gene>
    <name evidence="1" type="primary">UGT83A1</name>
    <name evidence="1" type="ORF">CR513_62876</name>
</gene>
<dbReference type="GO" id="GO:0016740">
    <property type="term" value="F:transferase activity"/>
    <property type="evidence" value="ECO:0007669"/>
    <property type="project" value="UniProtKB-KW"/>
</dbReference>
<dbReference type="EMBL" id="QJKJ01018108">
    <property type="protein sequence ID" value="RDX57852.1"/>
    <property type="molecule type" value="Genomic_DNA"/>
</dbReference>
<evidence type="ECO:0000313" key="1">
    <source>
        <dbReference type="EMBL" id="RDX57852.1"/>
    </source>
</evidence>
<proteinExistence type="predicted"/>
<reference evidence="1" key="1">
    <citation type="submission" date="2018-05" db="EMBL/GenBank/DDBJ databases">
        <title>Draft genome of Mucuna pruriens seed.</title>
        <authorList>
            <person name="Nnadi N.E."/>
            <person name="Vos R."/>
            <person name="Hasami M.H."/>
            <person name="Devisetty U.K."/>
            <person name="Aguiy J.C."/>
        </authorList>
    </citation>
    <scope>NUCLEOTIDE SEQUENCE [LARGE SCALE GENOMIC DNA]</scope>
    <source>
        <strain evidence="1">JCA_2017</strain>
    </source>
</reference>
<dbReference type="OrthoDB" id="999826at2759"/>